<dbReference type="Pfam" id="PF02992">
    <property type="entry name" value="Transposase_21"/>
    <property type="match status" value="1"/>
</dbReference>
<proteinExistence type="predicted"/>
<reference evidence="1" key="1">
    <citation type="submission" date="2020-01" db="EMBL/GenBank/DDBJ databases">
        <authorList>
            <person name="Mishra B."/>
        </authorList>
    </citation>
    <scope>NUCLEOTIDE SEQUENCE [LARGE SCALE GENOMIC DNA]</scope>
</reference>
<protein>
    <submittedName>
        <fullName evidence="1">Uncharacterized protein</fullName>
    </submittedName>
</protein>
<gene>
    <name evidence="1" type="ORF">MERR_LOCUS12955</name>
</gene>
<comment type="caution">
    <text evidence="1">The sequence shown here is derived from an EMBL/GenBank/DDBJ whole genome shotgun (WGS) entry which is preliminary data.</text>
</comment>
<name>A0A6D2IKQ3_9BRAS</name>
<dbReference type="OrthoDB" id="1932595at2759"/>
<dbReference type="AlphaFoldDB" id="A0A6D2IKQ3"/>
<evidence type="ECO:0000313" key="1">
    <source>
        <dbReference type="EMBL" id="CAA7025720.1"/>
    </source>
</evidence>
<accession>A0A6D2IKQ3</accession>
<keyword evidence="2" id="KW-1185">Reference proteome</keyword>
<evidence type="ECO:0000313" key="2">
    <source>
        <dbReference type="Proteomes" id="UP000467841"/>
    </source>
</evidence>
<dbReference type="Proteomes" id="UP000467841">
    <property type="component" value="Unassembled WGS sequence"/>
</dbReference>
<sequence length="113" mass="13250">MRWHAEHTMGGEITHPSDAKAWKHFQSVYPNFEYERRNVYLGLSTDGFNPFGKNGRQYSVWPVIVTPYNLPPSLCMKREFLFLTILVPGPEHPKKSLDVFLQPLIYELQTLWV</sequence>
<dbReference type="EMBL" id="CACVBM020001032">
    <property type="protein sequence ID" value="CAA7025720.1"/>
    <property type="molecule type" value="Genomic_DNA"/>
</dbReference>
<dbReference type="InterPro" id="IPR004242">
    <property type="entry name" value="Transposase_21"/>
</dbReference>
<organism evidence="1 2">
    <name type="scientific">Microthlaspi erraticum</name>
    <dbReference type="NCBI Taxonomy" id="1685480"/>
    <lineage>
        <taxon>Eukaryota</taxon>
        <taxon>Viridiplantae</taxon>
        <taxon>Streptophyta</taxon>
        <taxon>Embryophyta</taxon>
        <taxon>Tracheophyta</taxon>
        <taxon>Spermatophyta</taxon>
        <taxon>Magnoliopsida</taxon>
        <taxon>eudicotyledons</taxon>
        <taxon>Gunneridae</taxon>
        <taxon>Pentapetalae</taxon>
        <taxon>rosids</taxon>
        <taxon>malvids</taxon>
        <taxon>Brassicales</taxon>
        <taxon>Brassicaceae</taxon>
        <taxon>Coluteocarpeae</taxon>
        <taxon>Microthlaspi</taxon>
    </lineage>
</organism>